<dbReference type="InterPro" id="IPR001036">
    <property type="entry name" value="Acrflvin-R"/>
</dbReference>
<evidence type="ECO:0000313" key="2">
    <source>
        <dbReference type="EMBL" id="CAL1241813.1"/>
    </source>
</evidence>
<dbReference type="Pfam" id="PF00873">
    <property type="entry name" value="ACR_tran"/>
    <property type="match status" value="1"/>
</dbReference>
<keyword evidence="3" id="KW-1185">Reference proteome</keyword>
<accession>A0ABM9NME6</accession>
<dbReference type="Gene3D" id="3.30.70.1320">
    <property type="entry name" value="Multidrug efflux transporter AcrB pore domain like"/>
    <property type="match status" value="1"/>
</dbReference>
<gene>
    <name evidence="2" type="ORF">MECH1_V1_3037</name>
</gene>
<evidence type="ECO:0000313" key="3">
    <source>
        <dbReference type="Proteomes" id="UP001497493"/>
    </source>
</evidence>
<dbReference type="PANTHER" id="PTHR32063:SF8">
    <property type="entry name" value="CATION EFFLUX PROTEIN"/>
    <property type="match status" value="1"/>
</dbReference>
<dbReference type="SUPFAM" id="SSF82693">
    <property type="entry name" value="Multidrug efflux transporter AcrB pore domain, PN1, PN2, PC1 and PC2 subdomains"/>
    <property type="match status" value="2"/>
</dbReference>
<dbReference type="SUPFAM" id="SSF82714">
    <property type="entry name" value="Multidrug efflux transporter AcrB TolC docking domain, DN and DC subdomains"/>
    <property type="match status" value="1"/>
</dbReference>
<dbReference type="RefSeq" id="WP_348758295.1">
    <property type="nucleotide sequence ID" value="NZ_OZ026884.1"/>
</dbReference>
<proteinExistence type="predicted"/>
<organism evidence="2 3">
    <name type="scientific">Candidatus Methylocalor cossyra</name>
    <dbReference type="NCBI Taxonomy" id="3108543"/>
    <lineage>
        <taxon>Bacteria</taxon>
        <taxon>Pseudomonadati</taxon>
        <taxon>Pseudomonadota</taxon>
        <taxon>Gammaproteobacteria</taxon>
        <taxon>Methylococcales</taxon>
        <taxon>Methylococcaceae</taxon>
        <taxon>Candidatus Methylocalor</taxon>
    </lineage>
</organism>
<keyword evidence="1" id="KW-0812">Transmembrane</keyword>
<dbReference type="EMBL" id="OZ026884">
    <property type="protein sequence ID" value="CAL1241813.1"/>
    <property type="molecule type" value="Genomic_DNA"/>
</dbReference>
<keyword evidence="1" id="KW-0472">Membrane</keyword>
<dbReference type="Proteomes" id="UP001497493">
    <property type="component" value="Chromosome"/>
</dbReference>
<dbReference type="InterPro" id="IPR027463">
    <property type="entry name" value="AcrB_DN_DC_subdom"/>
</dbReference>
<dbReference type="Gene3D" id="1.20.1640.10">
    <property type="entry name" value="Multidrug efflux transporter AcrB transmembrane domain"/>
    <property type="match status" value="1"/>
</dbReference>
<dbReference type="Gene3D" id="3.30.2090.10">
    <property type="entry name" value="Multidrug efflux transporter AcrB TolC docking domain, DN and DC subdomains"/>
    <property type="match status" value="1"/>
</dbReference>
<dbReference type="PANTHER" id="PTHR32063">
    <property type="match status" value="1"/>
</dbReference>
<keyword evidence="1" id="KW-1133">Transmembrane helix</keyword>
<evidence type="ECO:0000256" key="1">
    <source>
        <dbReference type="SAM" id="Phobius"/>
    </source>
</evidence>
<evidence type="ECO:0008006" key="4">
    <source>
        <dbReference type="Google" id="ProtNLM"/>
    </source>
</evidence>
<dbReference type="PRINTS" id="PR00702">
    <property type="entry name" value="ACRIFLAVINRP"/>
</dbReference>
<sequence>MSKFALRFPYFIIVACLMTVVLGLSSLVRMPVDMFPNINIPVVVVATFYSGMPPQQIETTITSPFERMFTLASNVDHIESRSLPGVSLIKIYFQPGSSADAALTSVSNLAMAQLRRLPQGTLPPVILKSDASSMPVTLVTFKGQGLSEKDLFDIARYNVRNQLAAVPGSSVPMPFGGKTRQIQVYVDPVKMQAYDLSVMDVVKGINASNLILPAGFSRIGNFTYNIYTNSQIDAMADINRVPLKTVGQAAVTVGDIGSAKDDTMIQTNIVRIDGQRSVYVPVLKQGGDTNTISVVNGVKDILTHLLDVPKNLITNAVFDQSLFVKSAIENLAHEGLIGLVLTGLMILIFLGSARGTGAVMLSIPLSALATFFVLQLGGSSINTMVLGGLALAFSRLIDNSVIVLENIFRHLEMGESPAVAAEEGGARWRYRS</sequence>
<protein>
    <recommendedName>
        <fullName evidence="4">Multidrug resistance protein MdtC</fullName>
    </recommendedName>
</protein>
<feature type="transmembrane region" description="Helical" evidence="1">
    <location>
        <begin position="331"/>
        <end position="351"/>
    </location>
</feature>
<dbReference type="SUPFAM" id="SSF82866">
    <property type="entry name" value="Multidrug efflux transporter AcrB transmembrane domain"/>
    <property type="match status" value="1"/>
</dbReference>
<name>A0ABM9NME6_9GAMM</name>
<reference evidence="2 3" key="1">
    <citation type="submission" date="2024-04" db="EMBL/GenBank/DDBJ databases">
        <authorList>
            <person name="Cremers G."/>
        </authorList>
    </citation>
    <scope>NUCLEOTIDE SEQUENCE [LARGE SCALE GENOMIC DNA]</scope>
    <source>
        <strain evidence="2">MeCH1-AG</strain>
    </source>
</reference>
<dbReference type="Gene3D" id="3.30.70.1430">
    <property type="entry name" value="Multidrug efflux transporter AcrB pore domain"/>
    <property type="match status" value="1"/>
</dbReference>